<dbReference type="GO" id="GO:0005829">
    <property type="term" value="C:cytosol"/>
    <property type="evidence" value="ECO:0007669"/>
    <property type="project" value="TreeGrafter"/>
</dbReference>
<evidence type="ECO:0000256" key="11">
    <source>
        <dbReference type="HAMAP-Rule" id="MF_00165"/>
    </source>
</evidence>
<evidence type="ECO:0000256" key="1">
    <source>
        <dbReference type="ARBA" id="ARBA00009776"/>
    </source>
</evidence>
<feature type="binding site" evidence="11">
    <location>
        <begin position="28"/>
        <end position="35"/>
    </location>
    <ligand>
        <name>ATP</name>
        <dbReference type="ChEBI" id="CHEBI:30616"/>
    </ligand>
</feature>
<comment type="caution">
    <text evidence="13">The sequence shown here is derived from an EMBL/GenBank/DDBJ whole genome shotgun (WGS) entry which is preliminary data.</text>
</comment>
<dbReference type="PANTHER" id="PTHR10344:SF4">
    <property type="entry name" value="UMP-CMP KINASE 2, MITOCHONDRIAL"/>
    <property type="match status" value="1"/>
</dbReference>
<dbReference type="GO" id="GO:0004798">
    <property type="term" value="F:dTMP kinase activity"/>
    <property type="evidence" value="ECO:0007669"/>
    <property type="project" value="UniProtKB-UniRule"/>
</dbReference>
<dbReference type="PANTHER" id="PTHR10344">
    <property type="entry name" value="THYMIDYLATE KINASE"/>
    <property type="match status" value="1"/>
</dbReference>
<keyword evidence="7 11" id="KW-0418">Kinase</keyword>
<comment type="function">
    <text evidence="10 11">Phosphorylation of dTMP to form dTDP in both de novo and salvage pathways of dTTP synthesis.</text>
</comment>
<dbReference type="AlphaFoldDB" id="A0A199NT23"/>
<dbReference type="GO" id="GO:0006227">
    <property type="term" value="P:dUDP biosynthetic process"/>
    <property type="evidence" value="ECO:0007669"/>
    <property type="project" value="TreeGrafter"/>
</dbReference>
<dbReference type="EC" id="2.7.4.9" evidence="2 11"/>
<evidence type="ECO:0000256" key="4">
    <source>
        <dbReference type="ARBA" id="ARBA00022679"/>
    </source>
</evidence>
<dbReference type="Gene3D" id="3.40.50.300">
    <property type="entry name" value="P-loop containing nucleotide triphosphate hydrolases"/>
    <property type="match status" value="1"/>
</dbReference>
<dbReference type="GO" id="GO:0006233">
    <property type="term" value="P:dTDP biosynthetic process"/>
    <property type="evidence" value="ECO:0007669"/>
    <property type="project" value="InterPro"/>
</dbReference>
<keyword evidence="14" id="KW-1185">Reference proteome</keyword>
<dbReference type="PROSITE" id="PS01331">
    <property type="entry name" value="THYMIDYLATE_KINASE"/>
    <property type="match status" value="1"/>
</dbReference>
<dbReference type="NCBIfam" id="TIGR00041">
    <property type="entry name" value="DTMP_kinase"/>
    <property type="match status" value="1"/>
</dbReference>
<evidence type="ECO:0000313" key="14">
    <source>
        <dbReference type="Proteomes" id="UP000053171"/>
    </source>
</evidence>
<evidence type="ECO:0000256" key="2">
    <source>
        <dbReference type="ARBA" id="ARBA00012980"/>
    </source>
</evidence>
<accession>A0A199NT23</accession>
<dbReference type="FunFam" id="3.40.50.300:FF:000225">
    <property type="entry name" value="Thymidylate kinase"/>
    <property type="match status" value="1"/>
</dbReference>
<comment type="catalytic activity">
    <reaction evidence="9 11">
        <text>dTMP + ATP = dTDP + ADP</text>
        <dbReference type="Rhea" id="RHEA:13517"/>
        <dbReference type="ChEBI" id="CHEBI:30616"/>
        <dbReference type="ChEBI" id="CHEBI:58369"/>
        <dbReference type="ChEBI" id="CHEBI:63528"/>
        <dbReference type="ChEBI" id="CHEBI:456216"/>
        <dbReference type="EC" id="2.7.4.9"/>
    </reaction>
</comment>
<dbReference type="Pfam" id="PF02223">
    <property type="entry name" value="Thymidylate_kin"/>
    <property type="match status" value="1"/>
</dbReference>
<dbReference type="CDD" id="cd01672">
    <property type="entry name" value="TMPK"/>
    <property type="match status" value="1"/>
</dbReference>
<evidence type="ECO:0000259" key="12">
    <source>
        <dbReference type="Pfam" id="PF02223"/>
    </source>
</evidence>
<dbReference type="GO" id="GO:0006235">
    <property type="term" value="P:dTTP biosynthetic process"/>
    <property type="evidence" value="ECO:0007669"/>
    <property type="project" value="UniProtKB-UniRule"/>
</dbReference>
<name>A0A199NT23_9MICC</name>
<keyword evidence="6 11" id="KW-0547">Nucleotide-binding</keyword>
<gene>
    <name evidence="11" type="primary">tmk</name>
    <name evidence="13" type="ORF">AN277_0206655</name>
</gene>
<dbReference type="SUPFAM" id="SSF52540">
    <property type="entry name" value="P-loop containing nucleoside triphosphate hydrolases"/>
    <property type="match status" value="1"/>
</dbReference>
<dbReference type="EMBL" id="LJBJ02000011">
    <property type="protein sequence ID" value="OAX51851.1"/>
    <property type="molecule type" value="Genomic_DNA"/>
</dbReference>
<dbReference type="InterPro" id="IPR018094">
    <property type="entry name" value="Thymidylate_kinase"/>
</dbReference>
<dbReference type="InterPro" id="IPR018095">
    <property type="entry name" value="Thymidylate_kin_CS"/>
</dbReference>
<evidence type="ECO:0000256" key="8">
    <source>
        <dbReference type="ARBA" id="ARBA00022840"/>
    </source>
</evidence>
<evidence type="ECO:0000313" key="13">
    <source>
        <dbReference type="EMBL" id="OAX51851.1"/>
    </source>
</evidence>
<proteinExistence type="inferred from homology"/>
<evidence type="ECO:0000256" key="9">
    <source>
        <dbReference type="ARBA" id="ARBA00048743"/>
    </source>
</evidence>
<reference evidence="13" key="1">
    <citation type="submission" date="2016-06" db="EMBL/GenBank/DDBJ databases">
        <title>Identification of putative biosynthetic pathways for the production of bioactive secondary metabolites by the marine actinomycete Kocuria kristinae RUTW2-3.</title>
        <authorList>
            <person name="Waterworth S.C."/>
            <person name="Walmsley T.A."/>
            <person name="Matongo T."/>
            <person name="Davies-Coleman M.T."/>
            <person name="Dorrington R.A."/>
        </authorList>
    </citation>
    <scope>NUCLEOTIDE SEQUENCE [LARGE SCALE GENOMIC DNA]</scope>
    <source>
        <strain evidence="13">RUTW2-3</strain>
    </source>
</reference>
<sequence>MTDALSYHPEAPGTGAQALPGIFLVFEGGDGGGKSTQARLLAQRLQTAGADVVLTREPGGTAIGERIRELLLDPGHGEVDARAEALLYAAARAAHARQTIRPALARGAVVICDRYLDSSAAYQGAGRGLGEQTIADLSRWATEDLRPDLTLFLQVPDDDARARLVARGAAPDRLEAEPDAFRARTAAAFRALAARGGSRQPVDGRGEVAEVAARIDAVIGEHLPRLGSLLTGGAAPKARS</sequence>
<keyword evidence="4 11" id="KW-0808">Transferase</keyword>
<protein>
    <recommendedName>
        <fullName evidence="3 11">Thymidylate kinase</fullName>
        <ecNumber evidence="2 11">2.7.4.9</ecNumber>
    </recommendedName>
    <alternativeName>
        <fullName evidence="11">dTMP kinase</fullName>
    </alternativeName>
</protein>
<evidence type="ECO:0000256" key="6">
    <source>
        <dbReference type="ARBA" id="ARBA00022741"/>
    </source>
</evidence>
<evidence type="ECO:0000256" key="7">
    <source>
        <dbReference type="ARBA" id="ARBA00022777"/>
    </source>
</evidence>
<dbReference type="InterPro" id="IPR027417">
    <property type="entry name" value="P-loop_NTPase"/>
</dbReference>
<feature type="domain" description="Thymidylate kinase-like" evidence="12">
    <location>
        <begin position="26"/>
        <end position="214"/>
    </location>
</feature>
<dbReference type="RefSeq" id="WP_064725454.1">
    <property type="nucleotide sequence ID" value="NZ_JBFBMA010000003.1"/>
</dbReference>
<dbReference type="HAMAP" id="MF_00165">
    <property type="entry name" value="Thymidylate_kinase"/>
    <property type="match status" value="1"/>
</dbReference>
<dbReference type="InterPro" id="IPR039430">
    <property type="entry name" value="Thymidylate_kin-like_dom"/>
</dbReference>
<organism evidence="13 14">
    <name type="scientific">Rothia kristinae</name>
    <dbReference type="NCBI Taxonomy" id="37923"/>
    <lineage>
        <taxon>Bacteria</taxon>
        <taxon>Bacillati</taxon>
        <taxon>Actinomycetota</taxon>
        <taxon>Actinomycetes</taxon>
        <taxon>Micrococcales</taxon>
        <taxon>Micrococcaceae</taxon>
        <taxon>Rothia</taxon>
    </lineage>
</organism>
<evidence type="ECO:0000256" key="3">
    <source>
        <dbReference type="ARBA" id="ARBA00017144"/>
    </source>
</evidence>
<evidence type="ECO:0000256" key="10">
    <source>
        <dbReference type="ARBA" id="ARBA00057735"/>
    </source>
</evidence>
<dbReference type="Proteomes" id="UP000053171">
    <property type="component" value="Unassembled WGS sequence"/>
</dbReference>
<keyword evidence="8 11" id="KW-0067">ATP-binding</keyword>
<keyword evidence="5 11" id="KW-0545">Nucleotide biosynthesis</keyword>
<evidence type="ECO:0000256" key="5">
    <source>
        <dbReference type="ARBA" id="ARBA00022727"/>
    </source>
</evidence>
<dbReference type="GO" id="GO:0005524">
    <property type="term" value="F:ATP binding"/>
    <property type="evidence" value="ECO:0007669"/>
    <property type="project" value="UniProtKB-UniRule"/>
</dbReference>
<comment type="similarity">
    <text evidence="1 11">Belongs to the thymidylate kinase family.</text>
</comment>